<feature type="transmembrane region" description="Helical" evidence="11">
    <location>
        <begin position="166"/>
        <end position="188"/>
    </location>
</feature>
<feature type="domain" description="RCK N-terminal" evidence="12">
    <location>
        <begin position="424"/>
        <end position="541"/>
    </location>
</feature>
<dbReference type="Proteomes" id="UP000245137">
    <property type="component" value="Unassembled WGS sequence"/>
</dbReference>
<evidence type="ECO:0000256" key="6">
    <source>
        <dbReference type="ARBA" id="ARBA00022958"/>
    </source>
</evidence>
<feature type="region of interest" description="Disordered" evidence="10">
    <location>
        <begin position="587"/>
        <end position="616"/>
    </location>
</feature>
<gene>
    <name evidence="13" type="ORF">C5689_00285</name>
</gene>
<keyword evidence="9 11" id="KW-0472">Membrane</keyword>
<dbReference type="Pfam" id="PF00999">
    <property type="entry name" value="Na_H_Exchanger"/>
    <property type="match status" value="1"/>
</dbReference>
<feature type="transmembrane region" description="Helical" evidence="11">
    <location>
        <begin position="34"/>
        <end position="52"/>
    </location>
</feature>
<feature type="transmembrane region" description="Helical" evidence="11">
    <location>
        <begin position="72"/>
        <end position="90"/>
    </location>
</feature>
<keyword evidence="5 11" id="KW-0812">Transmembrane</keyword>
<protein>
    <submittedName>
        <fullName evidence="13">Potassium transporter TrkA</fullName>
    </submittedName>
</protein>
<keyword evidence="6" id="KW-0630">Potassium</keyword>
<evidence type="ECO:0000256" key="11">
    <source>
        <dbReference type="SAM" id="Phobius"/>
    </source>
</evidence>
<evidence type="ECO:0000313" key="13">
    <source>
        <dbReference type="EMBL" id="PWB95921.1"/>
    </source>
</evidence>
<dbReference type="InterPro" id="IPR038770">
    <property type="entry name" value="Na+/solute_symporter_sf"/>
</dbReference>
<reference evidence="13 14" key="1">
    <citation type="journal article" date="2018" name="Appl. Microbiol. Biotechnol.">
        <title>Co-cultivation of the strictly anaerobic methanogen Methanosarcina barkeri with aerobic methanotrophs in an oxygen-limited membrane bioreactor.</title>
        <authorList>
            <person name="In 't Zandt M.H."/>
            <person name="van den Bosch T.J.M."/>
            <person name="Rijkers R."/>
            <person name="van Kessel M.A.H.J."/>
            <person name="Jetten M.S.M."/>
            <person name="Welte C.U."/>
        </authorList>
    </citation>
    <scope>NUCLEOTIDE SEQUENCE [LARGE SCALE GENOMIC DNA]</scope>
    <source>
        <strain evidence="13 14">DSM 17706</strain>
    </source>
</reference>
<keyword evidence="14" id="KW-1185">Reference proteome</keyword>
<dbReference type="AlphaFoldDB" id="A0A2U1SWB9"/>
<evidence type="ECO:0000256" key="4">
    <source>
        <dbReference type="ARBA" id="ARBA00022538"/>
    </source>
</evidence>
<dbReference type="PROSITE" id="PS51201">
    <property type="entry name" value="RCK_N"/>
    <property type="match status" value="1"/>
</dbReference>
<evidence type="ECO:0000256" key="1">
    <source>
        <dbReference type="ARBA" id="ARBA00004141"/>
    </source>
</evidence>
<dbReference type="GO" id="GO:0005886">
    <property type="term" value="C:plasma membrane"/>
    <property type="evidence" value="ECO:0007669"/>
    <property type="project" value="TreeGrafter"/>
</dbReference>
<evidence type="ECO:0000256" key="7">
    <source>
        <dbReference type="ARBA" id="ARBA00022989"/>
    </source>
</evidence>
<evidence type="ECO:0000313" key="14">
    <source>
        <dbReference type="Proteomes" id="UP000245137"/>
    </source>
</evidence>
<keyword evidence="2" id="KW-0813">Transport</keyword>
<evidence type="ECO:0000256" key="5">
    <source>
        <dbReference type="ARBA" id="ARBA00022692"/>
    </source>
</evidence>
<evidence type="ECO:0000256" key="10">
    <source>
        <dbReference type="SAM" id="MobiDB-lite"/>
    </source>
</evidence>
<accession>A0A2U1SWB9</accession>
<dbReference type="GO" id="GO:0006813">
    <property type="term" value="P:potassium ion transport"/>
    <property type="evidence" value="ECO:0007669"/>
    <property type="project" value="UniProtKB-KW"/>
</dbReference>
<dbReference type="PANTHER" id="PTHR46157:SF4">
    <property type="entry name" value="K(+) EFFLUX ANTIPORTER 3, CHLOROPLASTIC"/>
    <property type="match status" value="1"/>
</dbReference>
<dbReference type="Gene3D" id="1.20.1530.20">
    <property type="match status" value="1"/>
</dbReference>
<evidence type="ECO:0000259" key="12">
    <source>
        <dbReference type="PROSITE" id="PS51201"/>
    </source>
</evidence>
<dbReference type="Pfam" id="PF02254">
    <property type="entry name" value="TrkA_N"/>
    <property type="match status" value="1"/>
</dbReference>
<feature type="compositionally biased region" description="Basic and acidic residues" evidence="10">
    <location>
        <begin position="587"/>
        <end position="601"/>
    </location>
</feature>
<evidence type="ECO:0000256" key="8">
    <source>
        <dbReference type="ARBA" id="ARBA00023065"/>
    </source>
</evidence>
<comment type="caution">
    <text evidence="13">The sequence shown here is derived from an EMBL/GenBank/DDBJ whole genome shotgun (WGS) entry which is preliminary data.</text>
</comment>
<feature type="transmembrane region" description="Helical" evidence="11">
    <location>
        <begin position="315"/>
        <end position="335"/>
    </location>
</feature>
<dbReference type="GO" id="GO:0015297">
    <property type="term" value="F:antiporter activity"/>
    <property type="evidence" value="ECO:0007669"/>
    <property type="project" value="UniProtKB-KW"/>
</dbReference>
<evidence type="ECO:0000256" key="2">
    <source>
        <dbReference type="ARBA" id="ARBA00022448"/>
    </source>
</evidence>
<feature type="transmembrane region" description="Helical" evidence="11">
    <location>
        <begin position="347"/>
        <end position="367"/>
    </location>
</feature>
<dbReference type="Gene3D" id="3.40.50.720">
    <property type="entry name" value="NAD(P)-binding Rossmann-like Domain"/>
    <property type="match status" value="1"/>
</dbReference>
<dbReference type="PANTHER" id="PTHR46157">
    <property type="entry name" value="K(+) EFFLUX ANTIPORTER 3, CHLOROPLASTIC"/>
    <property type="match status" value="1"/>
</dbReference>
<keyword evidence="4" id="KW-0633">Potassium transport</keyword>
<keyword evidence="8" id="KW-0406">Ion transport</keyword>
<proteinExistence type="predicted"/>
<dbReference type="InterPro" id="IPR036291">
    <property type="entry name" value="NAD(P)-bd_dom_sf"/>
</dbReference>
<organism evidence="13 14">
    <name type="scientific">Methylosinus sporium</name>
    <dbReference type="NCBI Taxonomy" id="428"/>
    <lineage>
        <taxon>Bacteria</taxon>
        <taxon>Pseudomonadati</taxon>
        <taxon>Pseudomonadota</taxon>
        <taxon>Alphaproteobacteria</taxon>
        <taxon>Hyphomicrobiales</taxon>
        <taxon>Methylocystaceae</taxon>
        <taxon>Methylosinus</taxon>
    </lineage>
</organism>
<feature type="transmembrane region" description="Helical" evidence="11">
    <location>
        <begin position="253"/>
        <end position="272"/>
    </location>
</feature>
<dbReference type="InterPro" id="IPR006153">
    <property type="entry name" value="Cation/H_exchanger_TM"/>
</dbReference>
<feature type="transmembrane region" description="Helical" evidence="11">
    <location>
        <begin position="379"/>
        <end position="397"/>
    </location>
</feature>
<dbReference type="InterPro" id="IPR003148">
    <property type="entry name" value="RCK_N"/>
</dbReference>
<evidence type="ECO:0000256" key="3">
    <source>
        <dbReference type="ARBA" id="ARBA00022449"/>
    </source>
</evidence>
<dbReference type="RefSeq" id="WP_108915585.1">
    <property type="nucleotide sequence ID" value="NZ_BGJY01000001.1"/>
</dbReference>
<keyword evidence="3" id="KW-0050">Antiport</keyword>
<feature type="transmembrane region" description="Helical" evidence="11">
    <location>
        <begin position="200"/>
        <end position="218"/>
    </location>
</feature>
<dbReference type="GO" id="GO:1902600">
    <property type="term" value="P:proton transmembrane transport"/>
    <property type="evidence" value="ECO:0007669"/>
    <property type="project" value="InterPro"/>
</dbReference>
<dbReference type="SUPFAM" id="SSF51735">
    <property type="entry name" value="NAD(P)-binding Rossmann-fold domains"/>
    <property type="match status" value="1"/>
</dbReference>
<dbReference type="EMBL" id="PUIV01000001">
    <property type="protein sequence ID" value="PWB95921.1"/>
    <property type="molecule type" value="Genomic_DNA"/>
</dbReference>
<evidence type="ECO:0000256" key="9">
    <source>
        <dbReference type="ARBA" id="ARBA00023136"/>
    </source>
</evidence>
<dbReference type="OrthoDB" id="9781411at2"/>
<feature type="transmembrane region" description="Helical" evidence="11">
    <location>
        <begin position="102"/>
        <end position="128"/>
    </location>
</feature>
<comment type="subcellular location">
    <subcellularLocation>
        <location evidence="1">Membrane</location>
        <topology evidence="1">Multi-pass membrane protein</topology>
    </subcellularLocation>
</comment>
<feature type="transmembrane region" description="Helical" evidence="11">
    <location>
        <begin position="134"/>
        <end position="154"/>
    </location>
</feature>
<name>A0A2U1SWB9_METSR</name>
<keyword evidence="7 11" id="KW-1133">Transmembrane helix</keyword>
<sequence>MSGTAAFQWGEYREALLFLGTAGVVAPLFHRLRVSPIIGFLLAGAALGPFGLGKLAERHEFLSAIALSDLEGVAKIAEFGLVFLLFMIGLELSWERLARMRLLVFGLGLSQVVLCGGAMAAAGVFWAGLGPAPAALLGAALAMSSTAIVIPLLAERRRLNRAAGRAAFSVLLLQDLMVAPLLFLISFLSEPHAETEGLKALLAFLPALAAMAALIVGGRLLLRPLFHLVAAAQSIELFTATSLLVIIGAGVASAAAGFSMGMGAFIAGLLLAETEYRREIEVTIEPFKGLLLGLFFVSVGAGLDFDRVIEDLPQVLVIAIGVIAIKTLVVFLLGRAFRMRPRIAAEVALLLAPGGEFAFILGGAAIASGVLPRNLGADAMLAVTLGLFALPALARLGEWLNPGRRLQDDEAEFAHLAPEGDVAAGKVVIVGYGRVGALIGDMLGRHEIPFVAVDNDVNLVAQTRDKGVDICWGNCMRREFLVLLGVAQARALVVTVENPQAAQEIVRLAHQERADLTIVARARDAWHATDLYELGASDAIPETIEASLQLAETVLVDVGVPMGYVIASIHEKRDEYRKLLQPTGEAARQRADRASTRLLELKKRRARPAQGLEDEA</sequence>
<feature type="transmembrane region" description="Helical" evidence="11">
    <location>
        <begin position="12"/>
        <end position="29"/>
    </location>
</feature>